<dbReference type="RefSeq" id="WP_201075759.1">
    <property type="nucleotide sequence ID" value="NZ_CP067420.1"/>
</dbReference>
<keyword evidence="8 10" id="KW-0472">Membrane</keyword>
<dbReference type="InterPro" id="IPR014755">
    <property type="entry name" value="Cu-Rt/internalin_Ig-like"/>
</dbReference>
<accession>A0ABX7B559</accession>
<evidence type="ECO:0000256" key="9">
    <source>
        <dbReference type="SAM" id="MobiDB-lite"/>
    </source>
</evidence>
<sequence>MFPSVRWSVAILMAVLSILWSGAAHAHAGLLESSPADSEVLAQAPDRVLLRFNEPVQVTSLRLVDPAGGAVQLRPETGGPPDRVTAALPELSSGTYVLSWRLASADGHPLGGSLVFSVGAPSGNPSGSAGPVTDSVPVGLTVLYAAARVVTYGASLLTAGLVIFALLFRRHAVVASPYLAVLLSTSIAAVSTVLGLGLQALILGSAAAFLAPADFSTFLAPGTTVSALLRLDGLALLLAAAAWQWSLPVLGPLGAVMVAASFAFTGHTAPWDSLWLSGLLVLHLLAIAFWAGAFWPLLVATRHSDRNGVAQLMVAFSGVATVIVPLLVGAGLVMAWRLVGSWSALVTTAYGLTLSAKILIVAGMLGLAALNKWRLVPALRQGADASERLRRSILGEAALAGAVFVATAVLTSVPPPAGGSTGEHTRHGTDPGQVVRSSTGPLDLTLSVTPARPGENAIELRVAGSDGSLRDVLSVTLHLGSPDLGIENIPRAMARTGPGSYRLQGPELAVSGRWRFGADLLVSDFEKRTAEFIIDIEGDHGLR</sequence>
<evidence type="ECO:0000256" key="7">
    <source>
        <dbReference type="ARBA" id="ARBA00023008"/>
    </source>
</evidence>
<feature type="transmembrane region" description="Helical" evidence="10">
    <location>
        <begin position="275"/>
        <end position="300"/>
    </location>
</feature>
<protein>
    <submittedName>
        <fullName evidence="14">Copper resistance protein CopC/CopD</fullName>
    </submittedName>
</protein>
<feature type="transmembrane region" description="Helical" evidence="10">
    <location>
        <begin position="149"/>
        <end position="168"/>
    </location>
</feature>
<comment type="subcellular location">
    <subcellularLocation>
        <location evidence="1">Cell membrane</location>
        <topology evidence="1">Multi-pass membrane protein</topology>
    </subcellularLocation>
</comment>
<feature type="transmembrane region" description="Helical" evidence="10">
    <location>
        <begin position="223"/>
        <end position="243"/>
    </location>
</feature>
<dbReference type="Pfam" id="PF04234">
    <property type="entry name" value="CopC"/>
    <property type="match status" value="1"/>
</dbReference>
<feature type="domain" description="Copper resistance protein D" evidence="13">
    <location>
        <begin position="311"/>
        <end position="410"/>
    </location>
</feature>
<keyword evidence="4" id="KW-0479">Metal-binding</keyword>
<feature type="region of interest" description="Disordered" evidence="9">
    <location>
        <begin position="415"/>
        <end position="436"/>
    </location>
</feature>
<dbReference type="PANTHER" id="PTHR34820:SF4">
    <property type="entry name" value="INNER MEMBRANE PROTEIN YEBZ"/>
    <property type="match status" value="1"/>
</dbReference>
<feature type="transmembrane region" description="Helical" evidence="10">
    <location>
        <begin position="250"/>
        <end position="269"/>
    </location>
</feature>
<dbReference type="Proteomes" id="UP000595197">
    <property type="component" value="Chromosome"/>
</dbReference>
<evidence type="ECO:0000256" key="5">
    <source>
        <dbReference type="ARBA" id="ARBA00022729"/>
    </source>
</evidence>
<evidence type="ECO:0000256" key="3">
    <source>
        <dbReference type="ARBA" id="ARBA00022692"/>
    </source>
</evidence>
<evidence type="ECO:0000259" key="13">
    <source>
        <dbReference type="Pfam" id="PF05425"/>
    </source>
</evidence>
<feature type="chain" id="PRO_5046798152" evidence="11">
    <location>
        <begin position="27"/>
        <end position="543"/>
    </location>
</feature>
<evidence type="ECO:0000256" key="11">
    <source>
        <dbReference type="SAM" id="SignalP"/>
    </source>
</evidence>
<feature type="domain" description="CopC" evidence="12">
    <location>
        <begin position="27"/>
        <end position="118"/>
    </location>
</feature>
<keyword evidence="2" id="KW-1003">Cell membrane</keyword>
<dbReference type="SUPFAM" id="SSF81296">
    <property type="entry name" value="E set domains"/>
    <property type="match status" value="1"/>
</dbReference>
<feature type="transmembrane region" description="Helical" evidence="10">
    <location>
        <begin position="180"/>
        <end position="211"/>
    </location>
</feature>
<dbReference type="Pfam" id="PF05425">
    <property type="entry name" value="CopD"/>
    <property type="match status" value="1"/>
</dbReference>
<evidence type="ECO:0000256" key="8">
    <source>
        <dbReference type="ARBA" id="ARBA00023136"/>
    </source>
</evidence>
<keyword evidence="3 10" id="KW-0812">Transmembrane</keyword>
<evidence type="ECO:0000256" key="6">
    <source>
        <dbReference type="ARBA" id="ARBA00022989"/>
    </source>
</evidence>
<keyword evidence="6 10" id="KW-1133">Transmembrane helix</keyword>
<evidence type="ECO:0000256" key="1">
    <source>
        <dbReference type="ARBA" id="ARBA00004651"/>
    </source>
</evidence>
<dbReference type="InterPro" id="IPR008457">
    <property type="entry name" value="Cu-R_CopD_dom"/>
</dbReference>
<gene>
    <name evidence="14" type="ORF">IGS68_26525</name>
</gene>
<evidence type="ECO:0000259" key="12">
    <source>
        <dbReference type="Pfam" id="PF04234"/>
    </source>
</evidence>
<dbReference type="InterPro" id="IPR014756">
    <property type="entry name" value="Ig_E-set"/>
</dbReference>
<dbReference type="Gene3D" id="2.60.40.1220">
    <property type="match status" value="1"/>
</dbReference>
<feature type="transmembrane region" description="Helical" evidence="10">
    <location>
        <begin position="312"/>
        <end position="336"/>
    </location>
</feature>
<feature type="transmembrane region" description="Helical" evidence="10">
    <location>
        <begin position="392"/>
        <end position="413"/>
    </location>
</feature>
<name>A0ABX7B559_9PROT</name>
<evidence type="ECO:0000256" key="4">
    <source>
        <dbReference type="ARBA" id="ARBA00022723"/>
    </source>
</evidence>
<keyword evidence="5 11" id="KW-0732">Signal</keyword>
<dbReference type="EMBL" id="CP067420">
    <property type="protein sequence ID" value="QQP89484.1"/>
    <property type="molecule type" value="Genomic_DNA"/>
</dbReference>
<evidence type="ECO:0000313" key="15">
    <source>
        <dbReference type="Proteomes" id="UP000595197"/>
    </source>
</evidence>
<evidence type="ECO:0000256" key="2">
    <source>
        <dbReference type="ARBA" id="ARBA00022475"/>
    </source>
</evidence>
<keyword evidence="7" id="KW-0186">Copper</keyword>
<reference evidence="14" key="1">
    <citation type="submission" date="2021-02" db="EMBL/GenBank/DDBJ databases">
        <title>Skermanella TT6 skin isolate.</title>
        <authorList>
            <person name="Lee K."/>
            <person name="Ganzorig M."/>
        </authorList>
    </citation>
    <scope>NUCLEOTIDE SEQUENCE</scope>
    <source>
        <strain evidence="14">TT6</strain>
    </source>
</reference>
<feature type="transmembrane region" description="Helical" evidence="10">
    <location>
        <begin position="348"/>
        <end position="371"/>
    </location>
</feature>
<evidence type="ECO:0000256" key="10">
    <source>
        <dbReference type="SAM" id="Phobius"/>
    </source>
</evidence>
<keyword evidence="15" id="KW-1185">Reference proteome</keyword>
<dbReference type="PANTHER" id="PTHR34820">
    <property type="entry name" value="INNER MEMBRANE PROTEIN YEBZ"/>
    <property type="match status" value="1"/>
</dbReference>
<organism evidence="14 15">
    <name type="scientific">Skermanella cutis</name>
    <dbReference type="NCBI Taxonomy" id="2775420"/>
    <lineage>
        <taxon>Bacteria</taxon>
        <taxon>Pseudomonadati</taxon>
        <taxon>Pseudomonadota</taxon>
        <taxon>Alphaproteobacteria</taxon>
        <taxon>Rhodospirillales</taxon>
        <taxon>Azospirillaceae</taxon>
        <taxon>Skermanella</taxon>
    </lineage>
</organism>
<feature type="signal peptide" evidence="11">
    <location>
        <begin position="1"/>
        <end position="26"/>
    </location>
</feature>
<proteinExistence type="predicted"/>
<evidence type="ECO:0000313" key="14">
    <source>
        <dbReference type="EMBL" id="QQP89484.1"/>
    </source>
</evidence>
<dbReference type="InterPro" id="IPR032694">
    <property type="entry name" value="CopC/D"/>
</dbReference>
<dbReference type="InterPro" id="IPR007348">
    <property type="entry name" value="CopC_dom"/>
</dbReference>